<dbReference type="PANTHER" id="PTHR32057:SF14">
    <property type="entry name" value="PROTEIN ADENYLYLTRANSFERASE SELO, MITOCHONDRIAL"/>
    <property type="match status" value="1"/>
</dbReference>
<dbReference type="InterPro" id="IPR003846">
    <property type="entry name" value="SelO"/>
</dbReference>
<comment type="function">
    <text evidence="8">Nucleotidyltransferase involved in the post-translational modification of proteins. It can catalyze the addition of adenosine monophosphate (AMP) or uridine monophosphate (UMP) to a protein, resulting in modifications known as AMPylation and UMPylation.</text>
</comment>
<keyword evidence="6 8" id="KW-0067">ATP-binding</keyword>
<dbReference type="InterPro" id="IPR011009">
    <property type="entry name" value="Kinase-like_dom_sf"/>
</dbReference>
<feature type="binding site" evidence="8">
    <location>
        <position position="125"/>
    </location>
    <ligand>
        <name>ATP</name>
        <dbReference type="ChEBI" id="CHEBI:30616"/>
    </ligand>
</feature>
<feature type="binding site" evidence="8">
    <location>
        <position position="176"/>
    </location>
    <ligand>
        <name>ATP</name>
        <dbReference type="ChEBI" id="CHEBI:30616"/>
    </ligand>
</feature>
<evidence type="ECO:0000256" key="7">
    <source>
        <dbReference type="ARBA" id="ARBA00022842"/>
    </source>
</evidence>
<evidence type="ECO:0000256" key="4">
    <source>
        <dbReference type="ARBA" id="ARBA00022723"/>
    </source>
</evidence>
<comment type="catalytic activity">
    <reaction evidence="8">
        <text>L-histidyl-[protein] + UTP = N(tele)-(5'-uridylyl)-L-histidyl-[protein] + diphosphate</text>
        <dbReference type="Rhea" id="RHEA:83891"/>
        <dbReference type="Rhea" id="RHEA-COMP:9745"/>
        <dbReference type="Rhea" id="RHEA-COMP:20239"/>
        <dbReference type="ChEBI" id="CHEBI:29979"/>
        <dbReference type="ChEBI" id="CHEBI:33019"/>
        <dbReference type="ChEBI" id="CHEBI:46398"/>
        <dbReference type="ChEBI" id="CHEBI:233474"/>
    </reaction>
</comment>
<comment type="cofactor">
    <cofactor evidence="8">
        <name>Mg(2+)</name>
        <dbReference type="ChEBI" id="CHEBI:18420"/>
    </cofactor>
    <cofactor evidence="8">
        <name>Mn(2+)</name>
        <dbReference type="ChEBI" id="CHEBI:29035"/>
    </cofactor>
</comment>
<gene>
    <name evidence="8" type="primary">ydiU</name>
    <name evidence="8" type="synonym">selO</name>
    <name evidence="9" type="ORF">GHC57_07065</name>
</gene>
<name>A0A7X2D301_9PROT</name>
<feature type="binding site" evidence="8">
    <location>
        <position position="90"/>
    </location>
    <ligand>
        <name>ATP</name>
        <dbReference type="ChEBI" id="CHEBI:30616"/>
    </ligand>
</feature>
<dbReference type="HAMAP" id="MF_00692">
    <property type="entry name" value="SelO"/>
    <property type="match status" value="1"/>
</dbReference>
<dbReference type="OrthoDB" id="9776281at2"/>
<evidence type="ECO:0000313" key="10">
    <source>
        <dbReference type="Proteomes" id="UP000434582"/>
    </source>
</evidence>
<sequence length="488" mass="52431">MTALTWRFDNSYARLPDAFYTRLGPTPVRAPRLVIFNHGLAATLGLAPADATPDADTLAALFAGNALPEGATPLAQAYAGHQFGHFTMLGDGRAIVLGEHLAPDGRRVDIQFKGSGRTPYSRMGDGRAALGPMLREYVISEALHALGIPSTRSLAVVATGEPVYREDALPGAVLTRVAASHLRVGTVQYAAARRDTAGLAALVRYAIERHDPDLSEASPDAQALALLGRVAARQADLVVDWMRVGFVHGVMNTDNMTLSGESIDYGPCAFMDAYDPATAFSSIDHGRRYAFGNQPAVAQWNLARLAEALLPLIHTDADQAVTRAEEAIGAFRDLYETRWTAMMRRKLGLPDAAPEDGSLIDDLLAWMQETGADYTNTFRTLTNAGTLPGAAGSHPDDRARAWLDRWRARRGEADAATVAAMRRANPAYIPRNHIVEDALAAATQRDDLAPLHALLAVLAAPHEPRPGLEAYTAPDPAGPGRYRTFCGT</sequence>
<comment type="similarity">
    <text evidence="1 8">Belongs to the SELO family.</text>
</comment>
<proteinExistence type="inferred from homology"/>
<dbReference type="RefSeq" id="WP_153342623.1">
    <property type="nucleotide sequence ID" value="NZ_WIVE01000016.1"/>
</dbReference>
<dbReference type="NCBIfam" id="NF000658">
    <property type="entry name" value="PRK00029.1"/>
    <property type="match status" value="1"/>
</dbReference>
<keyword evidence="3 8" id="KW-0548">Nucleotidyltransferase</keyword>
<evidence type="ECO:0000313" key="9">
    <source>
        <dbReference type="EMBL" id="MQX36276.1"/>
    </source>
</evidence>
<keyword evidence="7 8" id="KW-0460">Magnesium</keyword>
<dbReference type="Proteomes" id="UP000434582">
    <property type="component" value="Unassembled WGS sequence"/>
</dbReference>
<comment type="caution">
    <text evidence="9">The sequence shown here is derived from an EMBL/GenBank/DDBJ whole genome shotgun (WGS) entry which is preliminary data.</text>
</comment>
<dbReference type="EMBL" id="WIVE01000016">
    <property type="protein sequence ID" value="MQX36276.1"/>
    <property type="molecule type" value="Genomic_DNA"/>
</dbReference>
<feature type="binding site" evidence="8">
    <location>
        <position position="264"/>
    </location>
    <ligand>
        <name>ATP</name>
        <dbReference type="ChEBI" id="CHEBI:30616"/>
    </ligand>
</feature>
<dbReference type="GO" id="GO:0070733">
    <property type="term" value="F:AMPylase activity"/>
    <property type="evidence" value="ECO:0007669"/>
    <property type="project" value="UniProtKB-EC"/>
</dbReference>
<dbReference type="GO" id="GO:0005524">
    <property type="term" value="F:ATP binding"/>
    <property type="evidence" value="ECO:0007669"/>
    <property type="project" value="UniProtKB-UniRule"/>
</dbReference>
<feature type="binding site" evidence="8">
    <location>
        <position position="183"/>
    </location>
    <ligand>
        <name>ATP</name>
        <dbReference type="ChEBI" id="CHEBI:30616"/>
    </ligand>
</feature>
<evidence type="ECO:0000256" key="1">
    <source>
        <dbReference type="ARBA" id="ARBA00009747"/>
    </source>
</evidence>
<comment type="catalytic activity">
    <reaction evidence="8">
        <text>L-tyrosyl-[protein] + ATP = O-(5'-adenylyl)-L-tyrosyl-[protein] + diphosphate</text>
        <dbReference type="Rhea" id="RHEA:54288"/>
        <dbReference type="Rhea" id="RHEA-COMP:10136"/>
        <dbReference type="Rhea" id="RHEA-COMP:13846"/>
        <dbReference type="ChEBI" id="CHEBI:30616"/>
        <dbReference type="ChEBI" id="CHEBI:33019"/>
        <dbReference type="ChEBI" id="CHEBI:46858"/>
        <dbReference type="ChEBI" id="CHEBI:83624"/>
        <dbReference type="EC" id="2.7.7.108"/>
    </reaction>
</comment>
<comment type="catalytic activity">
    <reaction evidence="8">
        <text>L-seryl-[protein] + ATP = 3-O-(5'-adenylyl)-L-seryl-[protein] + diphosphate</text>
        <dbReference type="Rhea" id="RHEA:58120"/>
        <dbReference type="Rhea" id="RHEA-COMP:9863"/>
        <dbReference type="Rhea" id="RHEA-COMP:15073"/>
        <dbReference type="ChEBI" id="CHEBI:29999"/>
        <dbReference type="ChEBI" id="CHEBI:30616"/>
        <dbReference type="ChEBI" id="CHEBI:33019"/>
        <dbReference type="ChEBI" id="CHEBI:142516"/>
        <dbReference type="EC" id="2.7.7.108"/>
    </reaction>
</comment>
<dbReference type="SUPFAM" id="SSF56112">
    <property type="entry name" value="Protein kinase-like (PK-like)"/>
    <property type="match status" value="1"/>
</dbReference>
<dbReference type="GO" id="GO:0030145">
    <property type="term" value="F:manganese ion binding"/>
    <property type="evidence" value="ECO:0007669"/>
    <property type="project" value="UniProtKB-UniRule"/>
</dbReference>
<keyword evidence="8" id="KW-0464">Manganese</keyword>
<feature type="binding site" evidence="8">
    <location>
        <position position="264"/>
    </location>
    <ligand>
        <name>Mg(2+)</name>
        <dbReference type="ChEBI" id="CHEBI:18420"/>
    </ligand>
</feature>
<dbReference type="EC" id="2.7.7.108" evidence="8"/>
<evidence type="ECO:0000256" key="5">
    <source>
        <dbReference type="ARBA" id="ARBA00022741"/>
    </source>
</evidence>
<comment type="catalytic activity">
    <reaction evidence="8">
        <text>L-seryl-[protein] + UTP = O-(5'-uridylyl)-L-seryl-[protein] + diphosphate</text>
        <dbReference type="Rhea" id="RHEA:64604"/>
        <dbReference type="Rhea" id="RHEA-COMP:9863"/>
        <dbReference type="Rhea" id="RHEA-COMP:16635"/>
        <dbReference type="ChEBI" id="CHEBI:29999"/>
        <dbReference type="ChEBI" id="CHEBI:33019"/>
        <dbReference type="ChEBI" id="CHEBI:46398"/>
        <dbReference type="ChEBI" id="CHEBI:156051"/>
    </reaction>
</comment>
<dbReference type="GO" id="GO:0000287">
    <property type="term" value="F:magnesium ion binding"/>
    <property type="evidence" value="ECO:0007669"/>
    <property type="project" value="UniProtKB-UniRule"/>
</dbReference>
<evidence type="ECO:0000256" key="6">
    <source>
        <dbReference type="ARBA" id="ARBA00022840"/>
    </source>
</evidence>
<feature type="binding site" evidence="8">
    <location>
        <position position="93"/>
    </location>
    <ligand>
        <name>ATP</name>
        <dbReference type="ChEBI" id="CHEBI:30616"/>
    </ligand>
</feature>
<dbReference type="EC" id="2.7.7.-" evidence="8"/>
<keyword evidence="10" id="KW-1185">Reference proteome</keyword>
<organism evidence="9 10">
    <name type="scientific">Roseospira navarrensis</name>
    <dbReference type="NCBI Taxonomy" id="140058"/>
    <lineage>
        <taxon>Bacteria</taxon>
        <taxon>Pseudomonadati</taxon>
        <taxon>Pseudomonadota</taxon>
        <taxon>Alphaproteobacteria</taxon>
        <taxon>Rhodospirillales</taxon>
        <taxon>Rhodospirillaceae</taxon>
        <taxon>Roseospira</taxon>
    </lineage>
</organism>
<dbReference type="Pfam" id="PF02696">
    <property type="entry name" value="SelO"/>
    <property type="match status" value="1"/>
</dbReference>
<feature type="binding site" evidence="8">
    <location>
        <position position="92"/>
    </location>
    <ligand>
        <name>ATP</name>
        <dbReference type="ChEBI" id="CHEBI:30616"/>
    </ligand>
</feature>
<protein>
    <recommendedName>
        <fullName evidence="8">Protein nucleotidyltransferase YdiU</fullName>
        <ecNumber evidence="8">2.7.7.-</ecNumber>
    </recommendedName>
    <alternativeName>
        <fullName evidence="8">Protein adenylyltransferase YdiU</fullName>
        <ecNumber evidence="8">2.7.7.108</ecNumber>
    </alternativeName>
    <alternativeName>
        <fullName evidence="8">Protein uridylyltransferase YdiU</fullName>
        <ecNumber evidence="8">2.7.7.-</ecNumber>
    </alternativeName>
</protein>
<comment type="catalytic activity">
    <reaction evidence="8">
        <text>L-threonyl-[protein] + ATP = 3-O-(5'-adenylyl)-L-threonyl-[protein] + diphosphate</text>
        <dbReference type="Rhea" id="RHEA:54292"/>
        <dbReference type="Rhea" id="RHEA-COMP:11060"/>
        <dbReference type="Rhea" id="RHEA-COMP:13847"/>
        <dbReference type="ChEBI" id="CHEBI:30013"/>
        <dbReference type="ChEBI" id="CHEBI:30616"/>
        <dbReference type="ChEBI" id="CHEBI:33019"/>
        <dbReference type="ChEBI" id="CHEBI:138113"/>
        <dbReference type="EC" id="2.7.7.108"/>
    </reaction>
</comment>
<feature type="binding site" evidence="8">
    <location>
        <position position="113"/>
    </location>
    <ligand>
        <name>ATP</name>
        <dbReference type="ChEBI" id="CHEBI:30616"/>
    </ligand>
</feature>
<feature type="binding site" evidence="8">
    <location>
        <position position="255"/>
    </location>
    <ligand>
        <name>Mg(2+)</name>
        <dbReference type="ChEBI" id="CHEBI:18420"/>
    </ligand>
</feature>
<keyword evidence="2 8" id="KW-0808">Transferase</keyword>
<reference evidence="9 10" key="1">
    <citation type="submission" date="2019-10" db="EMBL/GenBank/DDBJ databases">
        <title>Draft whole-genome sequence of the purple nonsulfur photosynthetic bacterium Roseospira navarrensis DSM 15114.</title>
        <authorList>
            <person name="Kyndt J.A."/>
            <person name="Meyer T.E."/>
        </authorList>
    </citation>
    <scope>NUCLEOTIDE SEQUENCE [LARGE SCALE GENOMIC DNA]</scope>
    <source>
        <strain evidence="9 10">DSM 15114</strain>
    </source>
</reference>
<feature type="binding site" evidence="8">
    <location>
        <position position="126"/>
    </location>
    <ligand>
        <name>ATP</name>
        <dbReference type="ChEBI" id="CHEBI:30616"/>
    </ligand>
</feature>
<comment type="catalytic activity">
    <reaction evidence="8">
        <text>L-tyrosyl-[protein] + UTP = O-(5'-uridylyl)-L-tyrosyl-[protein] + diphosphate</text>
        <dbReference type="Rhea" id="RHEA:83887"/>
        <dbReference type="Rhea" id="RHEA-COMP:10136"/>
        <dbReference type="Rhea" id="RHEA-COMP:20238"/>
        <dbReference type="ChEBI" id="CHEBI:33019"/>
        <dbReference type="ChEBI" id="CHEBI:46398"/>
        <dbReference type="ChEBI" id="CHEBI:46858"/>
        <dbReference type="ChEBI" id="CHEBI:90602"/>
    </reaction>
</comment>
<evidence type="ECO:0000256" key="2">
    <source>
        <dbReference type="ARBA" id="ARBA00022679"/>
    </source>
</evidence>
<evidence type="ECO:0000256" key="3">
    <source>
        <dbReference type="ARBA" id="ARBA00022695"/>
    </source>
</evidence>
<keyword evidence="5 8" id="KW-0547">Nucleotide-binding</keyword>
<evidence type="ECO:0000256" key="8">
    <source>
        <dbReference type="HAMAP-Rule" id="MF_00692"/>
    </source>
</evidence>
<keyword evidence="4 8" id="KW-0479">Metal-binding</keyword>
<dbReference type="PANTHER" id="PTHR32057">
    <property type="entry name" value="PROTEIN ADENYLYLTRANSFERASE SELO, MITOCHONDRIAL"/>
    <property type="match status" value="1"/>
</dbReference>
<dbReference type="AlphaFoldDB" id="A0A7X2D301"/>
<feature type="active site" description="Proton acceptor" evidence="8">
    <location>
        <position position="254"/>
    </location>
</feature>
<accession>A0A7X2D301</accession>